<dbReference type="GO" id="GO:0016651">
    <property type="term" value="F:oxidoreductase activity, acting on NAD(P)H"/>
    <property type="evidence" value="ECO:0007669"/>
    <property type="project" value="TreeGrafter"/>
</dbReference>
<dbReference type="GO" id="GO:0005737">
    <property type="term" value="C:cytoplasm"/>
    <property type="evidence" value="ECO:0007669"/>
    <property type="project" value="TreeGrafter"/>
</dbReference>
<evidence type="ECO:0000256" key="5">
    <source>
        <dbReference type="SAM" id="MobiDB-lite"/>
    </source>
</evidence>
<dbReference type="Proteomes" id="UP000663937">
    <property type="component" value="Chromosome"/>
</dbReference>
<keyword evidence="4" id="KW-0560">Oxidoreductase</keyword>
<keyword evidence="2" id="KW-0285">Flavoprotein</keyword>
<feature type="domain" description="FAD/NAD(P)-binding" evidence="6">
    <location>
        <begin position="28"/>
        <end position="298"/>
    </location>
</feature>
<dbReference type="InterPro" id="IPR050446">
    <property type="entry name" value="FAD-oxidoreductase/Apoptosis"/>
</dbReference>
<evidence type="ECO:0000256" key="4">
    <source>
        <dbReference type="ARBA" id="ARBA00023002"/>
    </source>
</evidence>
<organism evidence="8 9">
    <name type="scientific">Pengzhenrongella sicca</name>
    <dbReference type="NCBI Taxonomy" id="2819238"/>
    <lineage>
        <taxon>Bacteria</taxon>
        <taxon>Bacillati</taxon>
        <taxon>Actinomycetota</taxon>
        <taxon>Actinomycetes</taxon>
        <taxon>Micrococcales</taxon>
        <taxon>Pengzhenrongella</taxon>
    </lineage>
</organism>
<dbReference type="Gene3D" id="3.30.390.30">
    <property type="match status" value="1"/>
</dbReference>
<evidence type="ECO:0000256" key="3">
    <source>
        <dbReference type="ARBA" id="ARBA00022827"/>
    </source>
</evidence>
<evidence type="ECO:0000256" key="1">
    <source>
        <dbReference type="ARBA" id="ARBA00001974"/>
    </source>
</evidence>
<dbReference type="InterPro" id="IPR028202">
    <property type="entry name" value="Reductase_C"/>
</dbReference>
<gene>
    <name evidence="8" type="ORF">J4E96_02825</name>
</gene>
<dbReference type="Pfam" id="PF14759">
    <property type="entry name" value="Reductase_C"/>
    <property type="match status" value="1"/>
</dbReference>
<keyword evidence="3" id="KW-0274">FAD</keyword>
<dbReference type="SUPFAM" id="SSF55424">
    <property type="entry name" value="FAD/NAD-linked reductases, dimerisation (C-terminal) domain"/>
    <property type="match status" value="1"/>
</dbReference>
<keyword evidence="9" id="KW-1185">Reference proteome</keyword>
<evidence type="ECO:0000313" key="8">
    <source>
        <dbReference type="EMBL" id="QTE29977.1"/>
    </source>
</evidence>
<dbReference type="PRINTS" id="PR00368">
    <property type="entry name" value="FADPNR"/>
</dbReference>
<dbReference type="InterPro" id="IPR023753">
    <property type="entry name" value="FAD/NAD-binding_dom"/>
</dbReference>
<dbReference type="Gene3D" id="3.50.50.60">
    <property type="entry name" value="FAD/NAD(P)-binding domain"/>
    <property type="match status" value="2"/>
</dbReference>
<evidence type="ECO:0000256" key="2">
    <source>
        <dbReference type="ARBA" id="ARBA00022630"/>
    </source>
</evidence>
<dbReference type="SUPFAM" id="SSF51905">
    <property type="entry name" value="FAD/NAD(P)-binding domain"/>
    <property type="match status" value="1"/>
</dbReference>
<dbReference type="PANTHER" id="PTHR43557">
    <property type="entry name" value="APOPTOSIS-INDUCING FACTOR 1"/>
    <property type="match status" value="1"/>
</dbReference>
<dbReference type="InterPro" id="IPR036188">
    <property type="entry name" value="FAD/NAD-bd_sf"/>
</dbReference>
<dbReference type="EMBL" id="CP071868">
    <property type="protein sequence ID" value="QTE29977.1"/>
    <property type="molecule type" value="Genomic_DNA"/>
</dbReference>
<feature type="domain" description="Reductase C-terminal" evidence="7">
    <location>
        <begin position="354"/>
        <end position="449"/>
    </location>
</feature>
<accession>A0A8A4ZHI5</accession>
<dbReference type="Pfam" id="PF07992">
    <property type="entry name" value="Pyr_redox_2"/>
    <property type="match status" value="1"/>
</dbReference>
<proteinExistence type="predicted"/>
<evidence type="ECO:0000313" key="9">
    <source>
        <dbReference type="Proteomes" id="UP000663937"/>
    </source>
</evidence>
<evidence type="ECO:0000259" key="6">
    <source>
        <dbReference type="Pfam" id="PF07992"/>
    </source>
</evidence>
<dbReference type="AlphaFoldDB" id="A0A8A4ZHI5"/>
<dbReference type="PANTHER" id="PTHR43557:SF2">
    <property type="entry name" value="RIESKE DOMAIN-CONTAINING PROTEIN-RELATED"/>
    <property type="match status" value="1"/>
</dbReference>
<name>A0A8A4ZHI5_9MICO</name>
<reference evidence="8" key="1">
    <citation type="submission" date="2021-03" db="EMBL/GenBank/DDBJ databases">
        <title>Pengzhenrongella sicca gen. nov., sp. nov., a new member of suborder Micrococcineae isolated from High-Arctic tundra soil.</title>
        <authorList>
            <person name="Peng F."/>
        </authorList>
    </citation>
    <scope>NUCLEOTIDE SEQUENCE</scope>
    <source>
        <strain evidence="8">LRZ-2</strain>
    </source>
</reference>
<protein>
    <submittedName>
        <fullName evidence="8">FAD-dependent oxidoreductase</fullName>
    </submittedName>
</protein>
<dbReference type="PRINTS" id="PR00469">
    <property type="entry name" value="PNDRDTASEII"/>
</dbReference>
<evidence type="ECO:0000259" key="7">
    <source>
        <dbReference type="Pfam" id="PF14759"/>
    </source>
</evidence>
<sequence>MPGYRCAVPVPPEPDRPDAGVPRLPPRSIVVVGAGLAGAQSVAALRALGFDGHLTLLGSEGLAPYDRPPLSKQLLERAEPAWLTGELGVDVLALADDVRLASPATGLAVGAAGVRITTADAEFPADAVILATGSHAIAPPGWTGAVTLHTAADADALRARLHPGARLVVVGAGWIGAEVAGVAAAAGVDVTVVEAADAPLAAALGAAGALTAGWYAAAGVRLLTGSPAAQVRADGVRLADGRWCPADVVLAAIGARPATGWLAGAVPIDPDGAIRVDARYAVVGGPAHVRAVGDLARRRSARHGWVPGGHWDGALRGPAVAAAALLARAPTADATSAVTATVAELAADPAPYVFSTQLGHDLTLYGSRGDADELVLRGDPAGPDGWTALWFAGGTPARDPASGPRELTAVLTVDRPRDAGAARRLYAGAALPRLDPRLAADPSRPLRSAVAD</sequence>
<comment type="cofactor">
    <cofactor evidence="1">
        <name>FAD</name>
        <dbReference type="ChEBI" id="CHEBI:57692"/>
    </cofactor>
</comment>
<dbReference type="InterPro" id="IPR016156">
    <property type="entry name" value="FAD/NAD-linked_Rdtase_dimer_sf"/>
</dbReference>
<feature type="region of interest" description="Disordered" evidence="5">
    <location>
        <begin position="1"/>
        <end position="22"/>
    </location>
</feature>
<dbReference type="KEGG" id="psic:J4E96_02825"/>